<feature type="compositionally biased region" description="Gly residues" evidence="1">
    <location>
        <begin position="1"/>
        <end position="12"/>
    </location>
</feature>
<dbReference type="InterPro" id="IPR002035">
    <property type="entry name" value="VWF_A"/>
</dbReference>
<accession>A0ABX6AQP2</accession>
<evidence type="ECO:0000313" key="5">
    <source>
        <dbReference type="Proteomes" id="UP000326041"/>
    </source>
</evidence>
<organism evidence="4 5">
    <name type="scientific">Streptomyces prasinus</name>
    <dbReference type="NCBI Taxonomy" id="67345"/>
    <lineage>
        <taxon>Bacteria</taxon>
        <taxon>Bacillati</taxon>
        <taxon>Actinomycetota</taxon>
        <taxon>Actinomycetes</taxon>
        <taxon>Kitasatosporales</taxon>
        <taxon>Streptomycetaceae</taxon>
        <taxon>Streptomyces</taxon>
    </lineage>
</organism>
<feature type="compositionally biased region" description="Basic and acidic residues" evidence="1">
    <location>
        <begin position="44"/>
        <end position="60"/>
    </location>
</feature>
<dbReference type="InterPro" id="IPR036465">
    <property type="entry name" value="vWFA_dom_sf"/>
</dbReference>
<dbReference type="EMBL" id="CP023697">
    <property type="protein sequence ID" value="QEV05058.1"/>
    <property type="molecule type" value="Genomic_DNA"/>
</dbReference>
<keyword evidence="2" id="KW-0472">Membrane</keyword>
<keyword evidence="2" id="KW-1133">Transmembrane helix</keyword>
<reference evidence="4 5" key="1">
    <citation type="submission" date="2017-09" db="EMBL/GenBank/DDBJ databases">
        <authorList>
            <person name="Lee N."/>
            <person name="Cho B.-K."/>
        </authorList>
    </citation>
    <scope>NUCLEOTIDE SEQUENCE [LARGE SCALE GENOMIC DNA]</scope>
    <source>
        <strain evidence="4 5">ATCC 13879</strain>
    </source>
</reference>
<feature type="region of interest" description="Disordered" evidence="1">
    <location>
        <begin position="1"/>
        <end position="60"/>
    </location>
</feature>
<evidence type="ECO:0000259" key="3">
    <source>
        <dbReference type="Pfam" id="PF13519"/>
    </source>
</evidence>
<feature type="transmembrane region" description="Helical" evidence="2">
    <location>
        <begin position="447"/>
        <end position="466"/>
    </location>
</feature>
<evidence type="ECO:0000313" key="4">
    <source>
        <dbReference type="EMBL" id="QEV05058.1"/>
    </source>
</evidence>
<gene>
    <name evidence="4" type="ORF">CP972_04610</name>
</gene>
<name>A0ABX6AQP2_9ACTN</name>
<feature type="domain" description="VWFA" evidence="3">
    <location>
        <begin position="111"/>
        <end position="212"/>
    </location>
</feature>
<proteinExistence type="predicted"/>
<dbReference type="Pfam" id="PF13519">
    <property type="entry name" value="VWA_2"/>
    <property type="match status" value="1"/>
</dbReference>
<protein>
    <submittedName>
        <fullName evidence="4">VWA domain-containing protein</fullName>
    </submittedName>
</protein>
<dbReference type="Proteomes" id="UP000326041">
    <property type="component" value="Chromosome"/>
</dbReference>
<dbReference type="Gene3D" id="3.40.50.410">
    <property type="entry name" value="von Willebrand factor, type A domain"/>
    <property type="match status" value="1"/>
</dbReference>
<keyword evidence="2" id="KW-0812">Transmembrane</keyword>
<dbReference type="SUPFAM" id="SSF53300">
    <property type="entry name" value="vWA-like"/>
    <property type="match status" value="1"/>
</dbReference>
<evidence type="ECO:0000256" key="1">
    <source>
        <dbReference type="SAM" id="MobiDB-lite"/>
    </source>
</evidence>
<dbReference type="CDD" id="cd00198">
    <property type="entry name" value="vWFA"/>
    <property type="match status" value="1"/>
</dbReference>
<sequence>MAGRAGAPGGETGPARTPREGAGTAVDTAAGPRQPGPGNAAQAREVEQREHRPMNNDRPRPARRLLAAALAAAFLALGPVPGPSASARAADSGDLERFLDSVVGTRGAGYAIVVDTSQSMANNGSYDKVRSVLPAFLESLHPEDLVCLIPFSESARACDMVSRDEALAELDEALPATPEGPASNFGRAFEQALDGLQRAGTDVGGVLLLSDAQMHAPDDVKYRDFTASGWSALRRQASGLPADRTLTGYGIALAPGAEVERVLAKVFPSHRMLDASGSRTREAMTAAQDDTRLLQAARAVTGDKGKGVSVSWPDGTGDGPVPAGPVLRLRLTATTDALPVRVTGLRIEGLPEGVEPAGGLPRSVDLEPGESRDVDVVLGSTTARREGWGSGPRAETWRLSVGGRVSTPVAGAAERFVDRTPRLATAPAGESLAVRGTAQVTVDPVRWSAALGALLAVLAVGAVLLLRRYRPVRGTLSAEGVDTRQPVQIPLQGRGEVTVDLSALLEGDGSVRIRSVPGPLREEPPIRLRCRTADRPEREIVCSPGQTVLLCGIEFHYATLPAQRR</sequence>
<keyword evidence="5" id="KW-1185">Reference proteome</keyword>
<evidence type="ECO:0000256" key="2">
    <source>
        <dbReference type="SAM" id="Phobius"/>
    </source>
</evidence>